<sequence>MLRGHNVDYGAPVTSAIRLGGGRIVEVGSSNLAAAGNWKAPLTKRPPRYCM</sequence>
<accession>A0A379WIE2</accession>
<dbReference type="EMBL" id="UGXT01000002">
    <property type="protein sequence ID" value="SUH33965.1"/>
    <property type="molecule type" value="Genomic_DNA"/>
</dbReference>
<keyword evidence="1" id="KW-0808">Transferase</keyword>
<name>A0A379WIE2_SALET</name>
<protein>
    <submittedName>
        <fullName evidence="1">Transferase</fullName>
    </submittedName>
</protein>
<proteinExistence type="predicted"/>
<gene>
    <name evidence="1" type="ORF">NCTC8261_00133</name>
</gene>
<dbReference type="Proteomes" id="UP000254712">
    <property type="component" value="Unassembled WGS sequence"/>
</dbReference>
<evidence type="ECO:0000313" key="2">
    <source>
        <dbReference type="Proteomes" id="UP000254712"/>
    </source>
</evidence>
<evidence type="ECO:0000313" key="1">
    <source>
        <dbReference type="EMBL" id="SUH33965.1"/>
    </source>
</evidence>
<reference evidence="1 2" key="1">
    <citation type="submission" date="2018-06" db="EMBL/GenBank/DDBJ databases">
        <authorList>
            <consortium name="Pathogen Informatics"/>
            <person name="Doyle S."/>
        </authorList>
    </citation>
    <scope>NUCLEOTIDE SEQUENCE [LARGE SCALE GENOMIC DNA]</scope>
    <source>
        <strain evidence="1 2">NCTC8261</strain>
    </source>
</reference>
<dbReference type="AlphaFoldDB" id="A0A379WIE2"/>
<organism evidence="1 2">
    <name type="scientific">Salmonella enterica I</name>
    <dbReference type="NCBI Taxonomy" id="59201"/>
    <lineage>
        <taxon>Bacteria</taxon>
        <taxon>Pseudomonadati</taxon>
        <taxon>Pseudomonadota</taxon>
        <taxon>Gammaproteobacteria</taxon>
        <taxon>Enterobacterales</taxon>
        <taxon>Enterobacteriaceae</taxon>
        <taxon>Salmonella</taxon>
    </lineage>
</organism>
<dbReference type="GO" id="GO:0016740">
    <property type="term" value="F:transferase activity"/>
    <property type="evidence" value="ECO:0007669"/>
    <property type="project" value="UniProtKB-KW"/>
</dbReference>